<dbReference type="InterPro" id="IPR036601">
    <property type="entry name" value="CBM10_sf"/>
</dbReference>
<feature type="domain" description="CBM10" evidence="6">
    <location>
        <begin position="339"/>
        <end position="376"/>
    </location>
</feature>
<dbReference type="Gene3D" id="3.20.20.80">
    <property type="entry name" value="Glycosidases"/>
    <property type="match status" value="1"/>
</dbReference>
<dbReference type="Pfam" id="PF00150">
    <property type="entry name" value="Cellulase"/>
    <property type="match status" value="1"/>
</dbReference>
<evidence type="ECO:0000256" key="1">
    <source>
        <dbReference type="ARBA" id="ARBA00022801"/>
    </source>
</evidence>
<organism evidence="7 8">
    <name type="scientific">Flavimobilis rhizosphaerae</name>
    <dbReference type="NCBI Taxonomy" id="2775421"/>
    <lineage>
        <taxon>Bacteria</taxon>
        <taxon>Bacillati</taxon>
        <taxon>Actinomycetota</taxon>
        <taxon>Actinomycetes</taxon>
        <taxon>Micrococcales</taxon>
        <taxon>Jonesiaceae</taxon>
        <taxon>Flavimobilis</taxon>
    </lineage>
</organism>
<protein>
    <submittedName>
        <fullName evidence="7">Cellulase family glycosylhydrolase</fullName>
    </submittedName>
</protein>
<dbReference type="Proteomes" id="UP000642107">
    <property type="component" value="Unassembled WGS sequence"/>
</dbReference>
<reference evidence="7 8" key="1">
    <citation type="submission" date="2020-09" db="EMBL/GenBank/DDBJ databases">
        <title>Flavimobilis rhizosphaerae sp. nov., isolated from rhizosphere soil of Spartina alterniflora.</title>
        <authorList>
            <person name="Hanqin C."/>
        </authorList>
    </citation>
    <scope>NUCLEOTIDE SEQUENCE [LARGE SCALE GENOMIC DNA]</scope>
    <source>
        <strain evidence="7 8">GY 10621</strain>
    </source>
</reference>
<evidence type="ECO:0000259" key="6">
    <source>
        <dbReference type="PROSITE" id="PS51763"/>
    </source>
</evidence>
<dbReference type="EMBL" id="JACZDF010000006">
    <property type="protein sequence ID" value="MBD9699951.1"/>
    <property type="molecule type" value="Genomic_DNA"/>
</dbReference>
<evidence type="ECO:0000313" key="7">
    <source>
        <dbReference type="EMBL" id="MBD9699951.1"/>
    </source>
</evidence>
<feature type="chain" id="PRO_5045951254" evidence="5">
    <location>
        <begin position="31"/>
        <end position="426"/>
    </location>
</feature>
<evidence type="ECO:0000256" key="2">
    <source>
        <dbReference type="ARBA" id="ARBA00023295"/>
    </source>
</evidence>
<dbReference type="InterPro" id="IPR001547">
    <property type="entry name" value="Glyco_hydro_5"/>
</dbReference>
<keyword evidence="5" id="KW-0732">Signal</keyword>
<dbReference type="Pfam" id="PF02013">
    <property type="entry name" value="CBM_10"/>
    <property type="match status" value="2"/>
</dbReference>
<dbReference type="PANTHER" id="PTHR34142">
    <property type="entry name" value="ENDO-BETA-1,4-GLUCANASE A"/>
    <property type="match status" value="1"/>
</dbReference>
<accession>A0ABR9DS52</accession>
<keyword evidence="8" id="KW-1185">Reference proteome</keyword>
<keyword evidence="2 3" id="KW-0326">Glycosidase</keyword>
<dbReference type="Gene3D" id="2.30.32.30">
    <property type="entry name" value="CBM10"/>
    <property type="match status" value="2"/>
</dbReference>
<evidence type="ECO:0000256" key="5">
    <source>
        <dbReference type="SAM" id="SignalP"/>
    </source>
</evidence>
<proteinExistence type="inferred from homology"/>
<feature type="domain" description="CBM10" evidence="6">
    <location>
        <begin position="383"/>
        <end position="420"/>
    </location>
</feature>
<dbReference type="InterPro" id="IPR017853">
    <property type="entry name" value="GH"/>
</dbReference>
<keyword evidence="1 3" id="KW-0378">Hydrolase</keyword>
<comment type="similarity">
    <text evidence="3">Belongs to the glycosyl hydrolase 5 (cellulase A) family.</text>
</comment>
<dbReference type="PANTHER" id="PTHR34142:SF1">
    <property type="entry name" value="GLYCOSIDE HYDROLASE FAMILY 5 DOMAIN-CONTAINING PROTEIN"/>
    <property type="match status" value="1"/>
</dbReference>
<sequence length="426" mass="44387">MRRLLTRAAALLGAVTLAVALLPATHNAVAASDGFTVSGGRIYDARGVEFVPQGINHAHAWYPSQTGSFADIRAAGANAVRVVLSGGRYTPSTVSDVADVVARCRANQLVCILENHDTTGYGEDGSARSLAQAAQFWTQVRSALVGQEAYVMINIGNEPFGNSGYQSWASDTISAISALRSAGLRHTLVVDAPNWGQDWSGTMKAEAPRVAAADGNTVFSIHMYGVYDTAAKVTTYIDSFRSRGLALMVGEFGDAHSDGNPDEATIMQYTRATGVGMLGWSWSGNGGGVEYLDMATGFDSGRLTSWGQRFINGADGLKARAPRVASVYSGGPVDPTTPPTESGGTAPNGYPYCAGSSSDPDGDGWGWENNRSCVVRGSAPDAGSNGGGTAPNGYPYCAASSSDPDGDGWGWENNRSCVVRGSAADH</sequence>
<gene>
    <name evidence="7" type="ORF">IGS67_10680</name>
</gene>
<evidence type="ECO:0000313" key="8">
    <source>
        <dbReference type="Proteomes" id="UP000642107"/>
    </source>
</evidence>
<evidence type="ECO:0000256" key="4">
    <source>
        <dbReference type="SAM" id="MobiDB-lite"/>
    </source>
</evidence>
<dbReference type="SUPFAM" id="SSF51445">
    <property type="entry name" value="(Trans)glycosidases"/>
    <property type="match status" value="1"/>
</dbReference>
<name>A0ABR9DS52_9MICO</name>
<dbReference type="RefSeq" id="WP_192280727.1">
    <property type="nucleotide sequence ID" value="NZ_JACZDF010000006.1"/>
</dbReference>
<feature type="signal peptide" evidence="5">
    <location>
        <begin position="1"/>
        <end position="30"/>
    </location>
</feature>
<evidence type="ECO:0000256" key="3">
    <source>
        <dbReference type="RuleBase" id="RU361153"/>
    </source>
</evidence>
<comment type="caution">
    <text evidence="7">The sequence shown here is derived from an EMBL/GenBank/DDBJ whole genome shotgun (WGS) entry which is preliminary data.</text>
</comment>
<dbReference type="InterPro" id="IPR002883">
    <property type="entry name" value="CBM10/Dockerin_dom"/>
</dbReference>
<dbReference type="SMART" id="SM01064">
    <property type="entry name" value="CBM_10"/>
    <property type="match status" value="2"/>
</dbReference>
<dbReference type="InterPro" id="IPR009031">
    <property type="entry name" value="CBM10"/>
</dbReference>
<feature type="region of interest" description="Disordered" evidence="4">
    <location>
        <begin position="328"/>
        <end position="365"/>
    </location>
</feature>
<dbReference type="PROSITE" id="PS51763">
    <property type="entry name" value="CBM10"/>
    <property type="match status" value="2"/>
</dbReference>